<gene>
    <name evidence="1" type="ORF">FB45DRAFT_1082798</name>
</gene>
<evidence type="ECO:0000313" key="1">
    <source>
        <dbReference type="EMBL" id="KAJ7627435.1"/>
    </source>
</evidence>
<sequence length="158" mass="17396">MTDLHLLGTQLRSAYLNPTSSSFITDISADLANTQQVKVLAKVGGEGAVVFDSATALLQGLFPPTTRNKLRLANDTVVMAPLGGYILETVEPGNNRSMESWTGCPAFEKHIAAFHKSDAFKAKAEDSEPFFRDLKDFVFARPTTLENIWNARRLYLTS</sequence>
<accession>A0AAD7BRC4</accession>
<comment type="caution">
    <text evidence="1">The sequence shown here is derived from an EMBL/GenBank/DDBJ whole genome shotgun (WGS) entry which is preliminary data.</text>
</comment>
<dbReference type="AlphaFoldDB" id="A0AAD7BRC4"/>
<evidence type="ECO:0000313" key="2">
    <source>
        <dbReference type="Proteomes" id="UP001221142"/>
    </source>
</evidence>
<organism evidence="1 2">
    <name type="scientific">Roridomyces roridus</name>
    <dbReference type="NCBI Taxonomy" id="1738132"/>
    <lineage>
        <taxon>Eukaryota</taxon>
        <taxon>Fungi</taxon>
        <taxon>Dikarya</taxon>
        <taxon>Basidiomycota</taxon>
        <taxon>Agaricomycotina</taxon>
        <taxon>Agaricomycetes</taxon>
        <taxon>Agaricomycetidae</taxon>
        <taxon>Agaricales</taxon>
        <taxon>Marasmiineae</taxon>
        <taxon>Mycenaceae</taxon>
        <taxon>Roridomyces</taxon>
    </lineage>
</organism>
<dbReference type="Proteomes" id="UP001221142">
    <property type="component" value="Unassembled WGS sequence"/>
</dbReference>
<dbReference type="SUPFAM" id="SSF53254">
    <property type="entry name" value="Phosphoglycerate mutase-like"/>
    <property type="match status" value="1"/>
</dbReference>
<keyword evidence="2" id="KW-1185">Reference proteome</keyword>
<reference evidence="1" key="1">
    <citation type="submission" date="2023-03" db="EMBL/GenBank/DDBJ databases">
        <title>Massive genome expansion in bonnet fungi (Mycena s.s.) driven by repeated elements and novel gene families across ecological guilds.</title>
        <authorList>
            <consortium name="Lawrence Berkeley National Laboratory"/>
            <person name="Harder C.B."/>
            <person name="Miyauchi S."/>
            <person name="Viragh M."/>
            <person name="Kuo A."/>
            <person name="Thoen E."/>
            <person name="Andreopoulos B."/>
            <person name="Lu D."/>
            <person name="Skrede I."/>
            <person name="Drula E."/>
            <person name="Henrissat B."/>
            <person name="Morin E."/>
            <person name="Kohler A."/>
            <person name="Barry K."/>
            <person name="LaButti K."/>
            <person name="Morin E."/>
            <person name="Salamov A."/>
            <person name="Lipzen A."/>
            <person name="Mereny Z."/>
            <person name="Hegedus B."/>
            <person name="Baldrian P."/>
            <person name="Stursova M."/>
            <person name="Weitz H."/>
            <person name="Taylor A."/>
            <person name="Grigoriev I.V."/>
            <person name="Nagy L.G."/>
            <person name="Martin F."/>
            <person name="Kauserud H."/>
        </authorList>
    </citation>
    <scope>NUCLEOTIDE SEQUENCE</scope>
    <source>
        <strain evidence="1">9284</strain>
    </source>
</reference>
<name>A0AAD7BRC4_9AGAR</name>
<proteinExistence type="predicted"/>
<dbReference type="InterPro" id="IPR029033">
    <property type="entry name" value="His_PPase_superfam"/>
</dbReference>
<protein>
    <submittedName>
        <fullName evidence="1">Uncharacterized protein</fullName>
    </submittedName>
</protein>
<dbReference type="EMBL" id="JARKIF010000011">
    <property type="protein sequence ID" value="KAJ7627435.1"/>
    <property type="molecule type" value="Genomic_DNA"/>
</dbReference>
<dbReference type="Gene3D" id="3.40.50.1240">
    <property type="entry name" value="Phosphoglycerate mutase-like"/>
    <property type="match status" value="1"/>
</dbReference>